<reference evidence="10" key="1">
    <citation type="journal article" date="2018" name="Mol. Phylogenet. Evol.">
        <title>Mitochondrial phylogenomics of the Hymenoptera.</title>
        <authorList>
            <person name="Tang P."/>
            <person name="Zhu J.C."/>
            <person name="Zheng B.Y."/>
            <person name="Wei S.J."/>
            <person name="Sharkey M."/>
            <person name="Chen X.X."/>
            <person name="Vogler A.P."/>
        </authorList>
    </citation>
    <scope>NUCLEOTIDE SEQUENCE</scope>
</reference>
<name>A0A3Q8UAC0_9HYME</name>
<evidence type="ECO:0000256" key="9">
    <source>
        <dbReference type="RuleBase" id="RU003640"/>
    </source>
</evidence>
<keyword evidence="7 9" id="KW-0472">Membrane</keyword>
<keyword evidence="6 9" id="KW-1133">Transmembrane helix</keyword>
<protein>
    <recommendedName>
        <fullName evidence="3 9">NADH-ubiquinone oxidoreductase chain 3</fullName>
        <ecNumber evidence="9">7.1.1.2</ecNumber>
    </recommendedName>
</protein>
<keyword evidence="4 9" id="KW-0813">Transport</keyword>
<dbReference type="PANTHER" id="PTHR11058">
    <property type="entry name" value="NADH-UBIQUINONE OXIDOREDUCTASE CHAIN 3"/>
    <property type="match status" value="1"/>
</dbReference>
<evidence type="ECO:0000256" key="4">
    <source>
        <dbReference type="ARBA" id="ARBA00022448"/>
    </source>
</evidence>
<dbReference type="EC" id="7.1.1.2" evidence="9"/>
<sequence>MILMINLTLVILLILTIMMLINLIISKKMFKNREKNSPFECGFDSMSMNRLPFSLSFYLISIIFLIFDVEIAMILPMIYLFNYYYYIMYINMIIVMMILLIGLYMEWKEGALKWFK</sequence>
<evidence type="ECO:0000256" key="7">
    <source>
        <dbReference type="ARBA" id="ARBA00023136"/>
    </source>
</evidence>
<evidence type="ECO:0000313" key="10">
    <source>
        <dbReference type="EMBL" id="AZL93465.1"/>
    </source>
</evidence>
<keyword evidence="9" id="KW-0520">NAD</keyword>
<keyword evidence="9" id="KW-0249">Electron transport</keyword>
<keyword evidence="9" id="KW-0830">Ubiquinone</keyword>
<dbReference type="GO" id="GO:0031966">
    <property type="term" value="C:mitochondrial membrane"/>
    <property type="evidence" value="ECO:0007669"/>
    <property type="project" value="UniProtKB-SubCell"/>
</dbReference>
<dbReference type="InterPro" id="IPR000440">
    <property type="entry name" value="NADH_UbQ/plastoQ_OxRdtase_su3"/>
</dbReference>
<evidence type="ECO:0000256" key="1">
    <source>
        <dbReference type="ARBA" id="ARBA00004370"/>
    </source>
</evidence>
<keyword evidence="9 10" id="KW-0496">Mitochondrion</keyword>
<dbReference type="InterPro" id="IPR038430">
    <property type="entry name" value="NDAH_ubi_oxred_su3_sf"/>
</dbReference>
<comment type="subcellular location">
    <subcellularLocation>
        <location evidence="1">Membrane</location>
    </subcellularLocation>
    <subcellularLocation>
        <location evidence="9">Mitochondrion membrane</location>
        <topology evidence="9">Multi-pass membrane protein</topology>
    </subcellularLocation>
</comment>
<proteinExistence type="inferred from homology"/>
<dbReference type="Pfam" id="PF00507">
    <property type="entry name" value="Oxidored_q4"/>
    <property type="match status" value="1"/>
</dbReference>
<accession>A0A3Q8UAC0</accession>
<dbReference type="GO" id="GO:0030964">
    <property type="term" value="C:NADH dehydrogenase complex"/>
    <property type="evidence" value="ECO:0007669"/>
    <property type="project" value="TreeGrafter"/>
</dbReference>
<feature type="transmembrane region" description="Helical" evidence="9">
    <location>
        <begin position="86"/>
        <end position="107"/>
    </location>
</feature>
<comment type="catalytic activity">
    <reaction evidence="8 9">
        <text>a ubiquinone + NADH + 5 H(+)(in) = a ubiquinol + NAD(+) + 4 H(+)(out)</text>
        <dbReference type="Rhea" id="RHEA:29091"/>
        <dbReference type="Rhea" id="RHEA-COMP:9565"/>
        <dbReference type="Rhea" id="RHEA-COMP:9566"/>
        <dbReference type="ChEBI" id="CHEBI:15378"/>
        <dbReference type="ChEBI" id="CHEBI:16389"/>
        <dbReference type="ChEBI" id="CHEBI:17976"/>
        <dbReference type="ChEBI" id="CHEBI:57540"/>
        <dbReference type="ChEBI" id="CHEBI:57945"/>
        <dbReference type="EC" id="7.1.1.2"/>
    </reaction>
</comment>
<comment type="similarity">
    <text evidence="2 9">Belongs to the complex I subunit 3 family.</text>
</comment>
<dbReference type="Gene3D" id="1.20.58.1610">
    <property type="entry name" value="NADH:ubiquinone/plastoquinone oxidoreductase, chain 3"/>
    <property type="match status" value="1"/>
</dbReference>
<geneLocation type="mitochondrion" evidence="10"/>
<dbReference type="PANTHER" id="PTHR11058:SF9">
    <property type="entry name" value="NADH-UBIQUINONE OXIDOREDUCTASE CHAIN 3"/>
    <property type="match status" value="1"/>
</dbReference>
<keyword evidence="5 9" id="KW-0812">Transmembrane</keyword>
<organism evidence="10">
    <name type="scientific">Pteromalus puparum</name>
    <dbReference type="NCBI Taxonomy" id="32389"/>
    <lineage>
        <taxon>Eukaryota</taxon>
        <taxon>Metazoa</taxon>
        <taxon>Ecdysozoa</taxon>
        <taxon>Arthropoda</taxon>
        <taxon>Hexapoda</taxon>
        <taxon>Insecta</taxon>
        <taxon>Pterygota</taxon>
        <taxon>Neoptera</taxon>
        <taxon>Endopterygota</taxon>
        <taxon>Hymenoptera</taxon>
        <taxon>Apocrita</taxon>
        <taxon>Proctotrupomorpha</taxon>
        <taxon>Chalcidoidea</taxon>
        <taxon>Pteromalidae</taxon>
        <taxon>Pteromalinae</taxon>
        <taxon>Pteromalus</taxon>
    </lineage>
</organism>
<evidence type="ECO:0000256" key="2">
    <source>
        <dbReference type="ARBA" id="ARBA00008472"/>
    </source>
</evidence>
<evidence type="ECO:0000256" key="3">
    <source>
        <dbReference type="ARBA" id="ARBA00021007"/>
    </source>
</evidence>
<feature type="transmembrane region" description="Helical" evidence="9">
    <location>
        <begin position="55"/>
        <end position="80"/>
    </location>
</feature>
<comment type="function">
    <text evidence="9">Core subunit of the mitochondrial membrane respiratory chain NADH dehydrogenase (Complex I) which catalyzes electron transfer from NADH through the respiratory chain, using ubiquinone as an electron acceptor. Essential for the catalytic activity of complex I.</text>
</comment>
<keyword evidence="9" id="KW-0679">Respiratory chain</keyword>
<dbReference type="EMBL" id="MG923513">
    <property type="protein sequence ID" value="AZL93465.1"/>
    <property type="molecule type" value="Genomic_DNA"/>
</dbReference>
<dbReference type="AlphaFoldDB" id="A0A3Q8UAC0"/>
<feature type="transmembrane region" description="Helical" evidence="9">
    <location>
        <begin position="6"/>
        <end position="25"/>
    </location>
</feature>
<keyword evidence="9" id="KW-1278">Translocase</keyword>
<evidence type="ECO:0000256" key="8">
    <source>
        <dbReference type="ARBA" id="ARBA00049551"/>
    </source>
</evidence>
<evidence type="ECO:0000256" key="5">
    <source>
        <dbReference type="ARBA" id="ARBA00022692"/>
    </source>
</evidence>
<dbReference type="GO" id="GO:0008137">
    <property type="term" value="F:NADH dehydrogenase (ubiquinone) activity"/>
    <property type="evidence" value="ECO:0007669"/>
    <property type="project" value="UniProtKB-UniRule"/>
</dbReference>
<evidence type="ECO:0000256" key="6">
    <source>
        <dbReference type="ARBA" id="ARBA00022989"/>
    </source>
</evidence>
<gene>
    <name evidence="10" type="primary">nad3</name>
</gene>